<reference evidence="2 3" key="1">
    <citation type="submission" date="2020-08" db="EMBL/GenBank/DDBJ databases">
        <authorList>
            <person name="Koutsovoulos G."/>
            <person name="Danchin GJ E."/>
        </authorList>
    </citation>
    <scope>NUCLEOTIDE SEQUENCE [LARGE SCALE GENOMIC DNA]</scope>
</reference>
<protein>
    <submittedName>
        <fullName evidence="2">Uncharacterized protein</fullName>
    </submittedName>
</protein>
<sequence length="87" mass="10526">MFFFKLIYPATVYNTRHTIWRLWILPSDQPHFPRRLQSESIASKFRTRRFCTRTRQSKRSSRLYFYKLSPIIFTVALYSTDLLGIST</sequence>
<keyword evidence="1" id="KW-0472">Membrane</keyword>
<proteinExistence type="predicted"/>
<organism evidence="2 3">
    <name type="scientific">Meloidogyne enterolobii</name>
    <name type="common">Root-knot nematode worm</name>
    <name type="synonym">Meloidogyne mayaguensis</name>
    <dbReference type="NCBI Taxonomy" id="390850"/>
    <lineage>
        <taxon>Eukaryota</taxon>
        <taxon>Metazoa</taxon>
        <taxon>Ecdysozoa</taxon>
        <taxon>Nematoda</taxon>
        <taxon>Chromadorea</taxon>
        <taxon>Rhabditida</taxon>
        <taxon>Tylenchina</taxon>
        <taxon>Tylenchomorpha</taxon>
        <taxon>Tylenchoidea</taxon>
        <taxon>Meloidogynidae</taxon>
        <taxon>Meloidogyninae</taxon>
        <taxon>Meloidogyne</taxon>
    </lineage>
</organism>
<evidence type="ECO:0000256" key="1">
    <source>
        <dbReference type="SAM" id="Phobius"/>
    </source>
</evidence>
<dbReference type="EMBL" id="CAJEWN010000966">
    <property type="protein sequence ID" value="CAD2192673.1"/>
    <property type="molecule type" value="Genomic_DNA"/>
</dbReference>
<gene>
    <name evidence="2" type="ORF">MENT_LOCUS45575</name>
</gene>
<keyword evidence="1" id="KW-0812">Transmembrane</keyword>
<accession>A0A6V7X0E1</accession>
<dbReference type="AlphaFoldDB" id="A0A6V7X0E1"/>
<evidence type="ECO:0000313" key="3">
    <source>
        <dbReference type="Proteomes" id="UP000580250"/>
    </source>
</evidence>
<name>A0A6V7X0E1_MELEN</name>
<evidence type="ECO:0000313" key="2">
    <source>
        <dbReference type="EMBL" id="CAD2192673.1"/>
    </source>
</evidence>
<comment type="caution">
    <text evidence="2">The sequence shown here is derived from an EMBL/GenBank/DDBJ whole genome shotgun (WGS) entry which is preliminary data.</text>
</comment>
<keyword evidence="1" id="KW-1133">Transmembrane helix</keyword>
<dbReference type="Proteomes" id="UP000580250">
    <property type="component" value="Unassembled WGS sequence"/>
</dbReference>
<feature type="transmembrane region" description="Helical" evidence="1">
    <location>
        <begin position="63"/>
        <end position="85"/>
    </location>
</feature>